<dbReference type="Pfam" id="PF24740">
    <property type="entry name" value="DUF7691"/>
    <property type="match status" value="1"/>
</dbReference>
<keyword evidence="3" id="KW-1185">Reference proteome</keyword>
<feature type="domain" description="DUF7691" evidence="1">
    <location>
        <begin position="1"/>
        <end position="199"/>
    </location>
</feature>
<dbReference type="InterPro" id="IPR056108">
    <property type="entry name" value="DUF7691"/>
</dbReference>
<evidence type="ECO:0000259" key="1">
    <source>
        <dbReference type="Pfam" id="PF24740"/>
    </source>
</evidence>
<comment type="caution">
    <text evidence="2">The sequence shown here is derived from an EMBL/GenBank/DDBJ whole genome shotgun (WGS) entry which is preliminary data.</text>
</comment>
<gene>
    <name evidence="2" type="ORF">HGB44_23140</name>
</gene>
<name>A0A7X6RS40_9ACTN</name>
<evidence type="ECO:0000313" key="2">
    <source>
        <dbReference type="EMBL" id="NKZ00540.1"/>
    </source>
</evidence>
<accession>A0A7X6RS40</accession>
<proteinExistence type="predicted"/>
<sequence length="199" mass="21812">MSYALMTYVVDLDILHGSVGSRDDKLRRMIGGRFKRHLDHFDSQFDHVVDAGGPSIRDAVRAVIDGGPFDDQHGTMYGYAYKWICEFHGRALYNNDFSPMRSGWLETVDAGLNELGVTAVGVEEFSLGGAPSPIPAPDFLPGYGEWSLTECQKALEQWEAATDERRAALDPYVLSAAGSCMDWCRAAVAAGRGVAGFFH</sequence>
<evidence type="ECO:0000313" key="3">
    <source>
        <dbReference type="Proteomes" id="UP000553209"/>
    </source>
</evidence>
<dbReference type="EMBL" id="JAAXPG010000024">
    <property type="protein sequence ID" value="NKZ00540.1"/>
    <property type="molecule type" value="Genomic_DNA"/>
</dbReference>
<protein>
    <recommendedName>
        <fullName evidence="1">DUF7691 domain-containing protein</fullName>
    </recommendedName>
</protein>
<organism evidence="2 3">
    <name type="scientific">Nocardiopsis alborubida</name>
    <dbReference type="NCBI Taxonomy" id="146802"/>
    <lineage>
        <taxon>Bacteria</taxon>
        <taxon>Bacillati</taxon>
        <taxon>Actinomycetota</taxon>
        <taxon>Actinomycetes</taxon>
        <taxon>Streptosporangiales</taxon>
        <taxon>Nocardiopsidaceae</taxon>
        <taxon>Nocardiopsis</taxon>
    </lineage>
</organism>
<dbReference type="RefSeq" id="WP_061079260.1">
    <property type="nucleotide sequence ID" value="NZ_JAAXPG010000024.1"/>
</dbReference>
<dbReference type="Proteomes" id="UP000553209">
    <property type="component" value="Unassembled WGS sequence"/>
</dbReference>
<reference evidence="2 3" key="1">
    <citation type="submission" date="2020-04" db="EMBL/GenBank/DDBJ databases">
        <title>MicrobeNet Type strains.</title>
        <authorList>
            <person name="Nicholson A.C."/>
        </authorList>
    </citation>
    <scope>NUCLEOTIDE SEQUENCE [LARGE SCALE GENOMIC DNA]</scope>
    <source>
        <strain evidence="2 3">ATCC 23612</strain>
    </source>
</reference>
<dbReference type="AlphaFoldDB" id="A0A7X6RS40"/>